<dbReference type="RefSeq" id="WP_147919857.1">
    <property type="nucleotide sequence ID" value="NZ_VRTY01000002.1"/>
</dbReference>
<dbReference type="Gene3D" id="3.20.20.80">
    <property type="entry name" value="Glycosidases"/>
    <property type="match status" value="1"/>
</dbReference>
<dbReference type="SUPFAM" id="SSF51445">
    <property type="entry name" value="(Trans)glycosidases"/>
    <property type="match status" value="1"/>
</dbReference>
<comment type="caution">
    <text evidence="7">The sequence shown here is derived from an EMBL/GenBank/DDBJ whole genome shotgun (WGS) entry which is preliminary data.</text>
</comment>
<evidence type="ECO:0000259" key="6">
    <source>
        <dbReference type="Pfam" id="PF26410"/>
    </source>
</evidence>
<feature type="chain" id="PRO_5023149778" description="mannan endo-1,4-beta-mannosidase" evidence="5">
    <location>
        <begin position="21"/>
        <end position="439"/>
    </location>
</feature>
<evidence type="ECO:0000256" key="3">
    <source>
        <dbReference type="ARBA" id="ARBA00022801"/>
    </source>
</evidence>
<organism evidence="7 8">
    <name type="scientific">Pontibacter qinzhouensis</name>
    <dbReference type="NCBI Taxonomy" id="2603253"/>
    <lineage>
        <taxon>Bacteria</taxon>
        <taxon>Pseudomonadati</taxon>
        <taxon>Bacteroidota</taxon>
        <taxon>Cytophagia</taxon>
        <taxon>Cytophagales</taxon>
        <taxon>Hymenobacteraceae</taxon>
        <taxon>Pontibacter</taxon>
    </lineage>
</organism>
<dbReference type="AlphaFoldDB" id="A0A5C8KDG7"/>
<gene>
    <name evidence="7" type="ORF">FVR03_00820</name>
</gene>
<reference evidence="7 8" key="1">
    <citation type="submission" date="2019-08" db="EMBL/GenBank/DDBJ databases">
        <authorList>
            <person name="Shi S."/>
        </authorList>
    </citation>
    <scope>NUCLEOTIDE SEQUENCE [LARGE SCALE GENOMIC DNA]</scope>
    <source>
        <strain evidence="7 8">GY10130</strain>
    </source>
</reference>
<dbReference type="InterPro" id="IPR045053">
    <property type="entry name" value="MAN-like"/>
</dbReference>
<evidence type="ECO:0000256" key="1">
    <source>
        <dbReference type="ARBA" id="ARBA00001678"/>
    </source>
</evidence>
<evidence type="ECO:0000256" key="4">
    <source>
        <dbReference type="ARBA" id="ARBA00023295"/>
    </source>
</evidence>
<proteinExistence type="predicted"/>
<evidence type="ECO:0000313" key="7">
    <source>
        <dbReference type="EMBL" id="TXK52631.1"/>
    </source>
</evidence>
<name>A0A5C8KDG7_9BACT</name>
<sequence>MKRIKLTILMALLLVTNLQAQVASQFVKTDGSRFVLEGKPYYYIGTNYWYGAILGSTGEAGNQERLLQELDFMKQNGITNLRILAGAQGPNDQPFRVSPALEMAPGKYNDTLLAGLDFMLAEMGKRDMKAVLYFNNSWEWSGGYGQYLNWNGYGDIPYALANNNDWAGFMRYVSQFLNCEPCKSQFANHVKFMLNRTNQFTNKKYTEDPAIMSWQIANEPRAFSKENIPAYEQWISSTAALIKSLDKNHMVSTGSEGSHGTEGSLEDYKRIHADPNIDYVTMHIWPKNWSWLDANNIGGTIDKAIANTKDYMDKHMAVARDLKKPIVMEEFGLPRDQHSYNLKDKTTFRDKYYSYVFDRVLQSARTGGELAGCNFWAFSGTARPNPAHEFWANGDDLMGDPPQEEQGLNSVFDQDSTIPIIKKYADAIQKETKKGKAKK</sequence>
<accession>A0A5C8KDG7</accession>
<dbReference type="InterPro" id="IPR017853">
    <property type="entry name" value="GH"/>
</dbReference>
<feature type="domain" description="Glycoside hydrolase family 5" evidence="6">
    <location>
        <begin position="24"/>
        <end position="432"/>
    </location>
</feature>
<keyword evidence="8" id="KW-1185">Reference proteome</keyword>
<evidence type="ECO:0000313" key="8">
    <source>
        <dbReference type="Proteomes" id="UP000321926"/>
    </source>
</evidence>
<dbReference type="EC" id="3.2.1.78" evidence="2"/>
<comment type="catalytic activity">
    <reaction evidence="1">
        <text>Random hydrolysis of (1-&gt;4)-beta-D-mannosidic linkages in mannans, galactomannans and glucomannans.</text>
        <dbReference type="EC" id="3.2.1.78"/>
    </reaction>
</comment>
<dbReference type="OrthoDB" id="9801493at2"/>
<dbReference type="Pfam" id="PF26410">
    <property type="entry name" value="GH5_mannosidase"/>
    <property type="match status" value="1"/>
</dbReference>
<evidence type="ECO:0000256" key="5">
    <source>
        <dbReference type="SAM" id="SignalP"/>
    </source>
</evidence>
<dbReference type="PANTHER" id="PTHR31451:SF40">
    <property type="entry name" value="GLYCOSIDE HYDROLASE FAMILY 5 DOMAIN-CONTAINING PROTEIN"/>
    <property type="match status" value="1"/>
</dbReference>
<keyword evidence="3" id="KW-0378">Hydrolase</keyword>
<dbReference type="PANTHER" id="PTHR31451">
    <property type="match status" value="1"/>
</dbReference>
<dbReference type="EMBL" id="VRTY01000002">
    <property type="protein sequence ID" value="TXK52631.1"/>
    <property type="molecule type" value="Genomic_DNA"/>
</dbReference>
<dbReference type="InterPro" id="IPR001547">
    <property type="entry name" value="Glyco_hydro_5"/>
</dbReference>
<feature type="signal peptide" evidence="5">
    <location>
        <begin position="1"/>
        <end position="20"/>
    </location>
</feature>
<dbReference type="GO" id="GO:0016985">
    <property type="term" value="F:mannan endo-1,4-beta-mannosidase activity"/>
    <property type="evidence" value="ECO:0007669"/>
    <property type="project" value="TreeGrafter"/>
</dbReference>
<keyword evidence="5" id="KW-0732">Signal</keyword>
<dbReference type="Proteomes" id="UP000321926">
    <property type="component" value="Unassembled WGS sequence"/>
</dbReference>
<evidence type="ECO:0000256" key="2">
    <source>
        <dbReference type="ARBA" id="ARBA00012706"/>
    </source>
</evidence>
<protein>
    <recommendedName>
        <fullName evidence="2">mannan endo-1,4-beta-mannosidase</fullName>
        <ecNumber evidence="2">3.2.1.78</ecNumber>
    </recommendedName>
</protein>
<keyword evidence="4" id="KW-0326">Glycosidase</keyword>